<dbReference type="GO" id="GO:0022627">
    <property type="term" value="C:cytosolic small ribosomal subunit"/>
    <property type="evidence" value="ECO:0007669"/>
    <property type="project" value="TreeGrafter"/>
</dbReference>
<evidence type="ECO:0000313" key="5">
    <source>
        <dbReference type="Proteomes" id="UP001457282"/>
    </source>
</evidence>
<accession>A0AAW1X441</accession>
<dbReference type="AlphaFoldDB" id="A0AAW1X441"/>
<reference evidence="4 5" key="1">
    <citation type="journal article" date="2023" name="G3 (Bethesda)">
        <title>A chromosome-length genome assembly and annotation of blackberry (Rubus argutus, cv. 'Hillquist').</title>
        <authorList>
            <person name="Bruna T."/>
            <person name="Aryal R."/>
            <person name="Dudchenko O."/>
            <person name="Sargent D.J."/>
            <person name="Mead D."/>
            <person name="Buti M."/>
            <person name="Cavallini A."/>
            <person name="Hytonen T."/>
            <person name="Andres J."/>
            <person name="Pham M."/>
            <person name="Weisz D."/>
            <person name="Mascagni F."/>
            <person name="Usai G."/>
            <person name="Natali L."/>
            <person name="Bassil N."/>
            <person name="Fernandez G.E."/>
            <person name="Lomsadze A."/>
            <person name="Armour M."/>
            <person name="Olukolu B."/>
            <person name="Poorten T."/>
            <person name="Britton C."/>
            <person name="Davik J."/>
            <person name="Ashrafi H."/>
            <person name="Aiden E.L."/>
            <person name="Borodovsky M."/>
            <person name="Worthington M."/>
        </authorList>
    </citation>
    <scope>NUCLEOTIDE SEQUENCE [LARGE SCALE GENOMIC DNA]</scope>
    <source>
        <strain evidence="4">PI 553951</strain>
    </source>
</reference>
<keyword evidence="5" id="KW-1185">Reference proteome</keyword>
<comment type="similarity">
    <text evidence="3">Belongs to the eukaryotic ribosomal protein eS30 family.</text>
</comment>
<evidence type="ECO:0000313" key="4">
    <source>
        <dbReference type="EMBL" id="KAK9931407.1"/>
    </source>
</evidence>
<name>A0AAW1X441_RUBAR</name>
<dbReference type="Pfam" id="PF04758">
    <property type="entry name" value="Ribosomal_S30"/>
    <property type="match status" value="1"/>
</dbReference>
<protein>
    <recommendedName>
        <fullName evidence="3">40S ribosomal protein S30</fullName>
    </recommendedName>
</protein>
<evidence type="ECO:0000256" key="2">
    <source>
        <dbReference type="ARBA" id="ARBA00023274"/>
    </source>
</evidence>
<keyword evidence="1 3" id="KW-0689">Ribosomal protein</keyword>
<sequence length="69" mass="7923">MSNMKPLRLHQVTSSLKQSCEKFMVLRASKVRGQTPKVAKQDKRMQHNCRFVTAMVGFGKKRGRNSSEK</sequence>
<evidence type="ECO:0000256" key="1">
    <source>
        <dbReference type="ARBA" id="ARBA00022980"/>
    </source>
</evidence>
<dbReference type="EMBL" id="JBEDUW010000004">
    <property type="protein sequence ID" value="KAK9931407.1"/>
    <property type="molecule type" value="Genomic_DNA"/>
</dbReference>
<organism evidence="4 5">
    <name type="scientific">Rubus argutus</name>
    <name type="common">Southern blackberry</name>
    <dbReference type="NCBI Taxonomy" id="59490"/>
    <lineage>
        <taxon>Eukaryota</taxon>
        <taxon>Viridiplantae</taxon>
        <taxon>Streptophyta</taxon>
        <taxon>Embryophyta</taxon>
        <taxon>Tracheophyta</taxon>
        <taxon>Spermatophyta</taxon>
        <taxon>Magnoliopsida</taxon>
        <taxon>eudicotyledons</taxon>
        <taxon>Gunneridae</taxon>
        <taxon>Pentapetalae</taxon>
        <taxon>rosids</taxon>
        <taxon>fabids</taxon>
        <taxon>Rosales</taxon>
        <taxon>Rosaceae</taxon>
        <taxon>Rosoideae</taxon>
        <taxon>Rosoideae incertae sedis</taxon>
        <taxon>Rubus</taxon>
    </lineage>
</organism>
<dbReference type="PANTHER" id="PTHR12650:SF36">
    <property type="entry name" value="40S RIBOSOMAL PROTEIN S30"/>
    <property type="match status" value="1"/>
</dbReference>
<proteinExistence type="inferred from homology"/>
<dbReference type="GO" id="GO:0003735">
    <property type="term" value="F:structural constituent of ribosome"/>
    <property type="evidence" value="ECO:0007669"/>
    <property type="project" value="UniProtKB-UniRule"/>
</dbReference>
<dbReference type="InterPro" id="IPR006846">
    <property type="entry name" value="Ribosomal_eS30"/>
</dbReference>
<dbReference type="Proteomes" id="UP001457282">
    <property type="component" value="Unassembled WGS sequence"/>
</dbReference>
<gene>
    <name evidence="4" type="ORF">M0R45_018683</name>
</gene>
<dbReference type="PANTHER" id="PTHR12650">
    <property type="entry name" value="40S RIBOSOMAL PROTEIN S30/UBIQUITIN-LIKE PROTEIN FUBI"/>
    <property type="match status" value="1"/>
</dbReference>
<dbReference type="GO" id="GO:0006412">
    <property type="term" value="P:translation"/>
    <property type="evidence" value="ECO:0007669"/>
    <property type="project" value="InterPro"/>
</dbReference>
<keyword evidence="2 3" id="KW-0687">Ribonucleoprotein</keyword>
<comment type="caution">
    <text evidence="4">The sequence shown here is derived from an EMBL/GenBank/DDBJ whole genome shotgun (WGS) entry which is preliminary data.</text>
</comment>
<evidence type="ECO:0000256" key="3">
    <source>
        <dbReference type="RuleBase" id="RU364011"/>
    </source>
</evidence>